<comment type="caution">
    <text evidence="5">The sequence shown here is derived from an EMBL/GenBank/DDBJ whole genome shotgun (WGS) entry which is preliminary data.</text>
</comment>
<dbReference type="GO" id="GO:0008168">
    <property type="term" value="F:methyltransferase activity"/>
    <property type="evidence" value="ECO:0007669"/>
    <property type="project" value="UniProtKB-KW"/>
</dbReference>
<sequence length="174" mass="19405">MLTGFVLLSPSFGRTCGGRIRRRLAWTASLRVRLVSVGRRTAKEAWAETPVEEYQKRLGPNLDLECEYVKDDAALVKAMKSATETHWKIAMDAEGRSYDSQGFSDLLMKRLETSGGRVHIFIGGAEGLSAAAKSSVNELVSLSKMTFTHKIARLVLVEQIYRAIEIHKGTKYNK</sequence>
<dbReference type="HAMAP" id="MF_00658">
    <property type="entry name" value="23SrRNA_methyltr_H"/>
    <property type="match status" value="1"/>
</dbReference>
<keyword evidence="3" id="KW-0949">S-adenosyl-L-methionine</keyword>
<dbReference type="InterPro" id="IPR029028">
    <property type="entry name" value="Alpha/beta_knot_MTases"/>
</dbReference>
<dbReference type="PANTHER" id="PTHR33603:SF1">
    <property type="entry name" value="RIBOSOMAL RNA LARGE SUBUNIT METHYLTRANSFERASE H"/>
    <property type="match status" value="1"/>
</dbReference>
<keyword evidence="2" id="KW-0808">Transferase</keyword>
<accession>A0AAV8UU78</accession>
<name>A0AAV8UU78_9RHOD</name>
<dbReference type="Pfam" id="PF02590">
    <property type="entry name" value="SPOUT_MTase"/>
    <property type="match status" value="1"/>
</dbReference>
<evidence type="ECO:0000256" key="2">
    <source>
        <dbReference type="ARBA" id="ARBA00022679"/>
    </source>
</evidence>
<dbReference type="EMBL" id="JAMWBK010000005">
    <property type="protein sequence ID" value="KAJ8905143.1"/>
    <property type="molecule type" value="Genomic_DNA"/>
</dbReference>
<dbReference type="PANTHER" id="PTHR33603">
    <property type="entry name" value="METHYLTRANSFERASE"/>
    <property type="match status" value="1"/>
</dbReference>
<evidence type="ECO:0008006" key="7">
    <source>
        <dbReference type="Google" id="ProtNLM"/>
    </source>
</evidence>
<evidence type="ECO:0000313" key="5">
    <source>
        <dbReference type="EMBL" id="KAJ8905143.1"/>
    </source>
</evidence>
<dbReference type="InterPro" id="IPR003742">
    <property type="entry name" value="RlmH-like"/>
</dbReference>
<keyword evidence="1" id="KW-0489">Methyltransferase</keyword>
<proteinExistence type="inferred from homology"/>
<dbReference type="GO" id="GO:0006364">
    <property type="term" value="P:rRNA processing"/>
    <property type="evidence" value="ECO:0007669"/>
    <property type="project" value="InterPro"/>
</dbReference>
<evidence type="ECO:0000256" key="4">
    <source>
        <dbReference type="ARBA" id="ARBA00038303"/>
    </source>
</evidence>
<dbReference type="InterPro" id="IPR029026">
    <property type="entry name" value="tRNA_m1G_MTases_N"/>
</dbReference>
<dbReference type="Gene3D" id="3.40.1280.10">
    <property type="match status" value="1"/>
</dbReference>
<organism evidence="5 6">
    <name type="scientific">Rhodosorus marinus</name>
    <dbReference type="NCBI Taxonomy" id="101924"/>
    <lineage>
        <taxon>Eukaryota</taxon>
        <taxon>Rhodophyta</taxon>
        <taxon>Stylonematophyceae</taxon>
        <taxon>Stylonematales</taxon>
        <taxon>Stylonemataceae</taxon>
        <taxon>Rhodosorus</taxon>
    </lineage>
</organism>
<gene>
    <name evidence="5" type="ORF">NDN08_001653</name>
</gene>
<dbReference type="PIRSF" id="PIRSF004505">
    <property type="entry name" value="MT_bac"/>
    <property type="match status" value="1"/>
</dbReference>
<comment type="similarity">
    <text evidence="4">Belongs to the RNA methyltransferase RlmH family.</text>
</comment>
<protein>
    <recommendedName>
        <fullName evidence="7">Ribosomal RNA large subunit methyltransferase H</fullName>
    </recommendedName>
</protein>
<dbReference type="Proteomes" id="UP001157974">
    <property type="component" value="Unassembled WGS sequence"/>
</dbReference>
<evidence type="ECO:0000313" key="6">
    <source>
        <dbReference type="Proteomes" id="UP001157974"/>
    </source>
</evidence>
<dbReference type="AlphaFoldDB" id="A0AAV8UU78"/>
<reference evidence="5 6" key="1">
    <citation type="journal article" date="2023" name="Nat. Commun.">
        <title>Origin of minicircular mitochondrial genomes in red algae.</title>
        <authorList>
            <person name="Lee Y."/>
            <person name="Cho C.H."/>
            <person name="Lee Y.M."/>
            <person name="Park S.I."/>
            <person name="Yang J.H."/>
            <person name="West J.A."/>
            <person name="Bhattacharya D."/>
            <person name="Yoon H.S."/>
        </authorList>
    </citation>
    <scope>NUCLEOTIDE SEQUENCE [LARGE SCALE GENOMIC DNA]</scope>
    <source>
        <strain evidence="5 6">CCMP1338</strain>
        <tissue evidence="5">Whole cell</tissue>
    </source>
</reference>
<keyword evidence="6" id="KW-1185">Reference proteome</keyword>
<evidence type="ECO:0000256" key="3">
    <source>
        <dbReference type="ARBA" id="ARBA00022691"/>
    </source>
</evidence>
<dbReference type="SUPFAM" id="SSF75217">
    <property type="entry name" value="alpha/beta knot"/>
    <property type="match status" value="1"/>
</dbReference>
<dbReference type="CDD" id="cd18081">
    <property type="entry name" value="RlmH-like"/>
    <property type="match status" value="1"/>
</dbReference>
<dbReference type="GO" id="GO:0032259">
    <property type="term" value="P:methylation"/>
    <property type="evidence" value="ECO:0007669"/>
    <property type="project" value="UniProtKB-KW"/>
</dbReference>
<evidence type="ECO:0000256" key="1">
    <source>
        <dbReference type="ARBA" id="ARBA00022603"/>
    </source>
</evidence>